<dbReference type="GO" id="GO:0005789">
    <property type="term" value="C:endoplasmic reticulum membrane"/>
    <property type="evidence" value="ECO:0007669"/>
    <property type="project" value="UniProtKB-SubCell"/>
</dbReference>
<dbReference type="GO" id="GO:0051965">
    <property type="term" value="P:positive regulation of synapse assembly"/>
    <property type="evidence" value="ECO:0007669"/>
    <property type="project" value="TreeGrafter"/>
</dbReference>
<evidence type="ECO:0000256" key="3">
    <source>
        <dbReference type="ARBA" id="ARBA00022475"/>
    </source>
</evidence>
<dbReference type="InterPro" id="IPR002126">
    <property type="entry name" value="Cadherin-like_dom"/>
</dbReference>
<evidence type="ECO:0000256" key="4">
    <source>
        <dbReference type="ARBA" id="ARBA00022692"/>
    </source>
</evidence>
<dbReference type="Ensembl" id="ENSEBUT00000009243.1">
    <property type="protein sequence ID" value="ENSEBUP00000008732.1"/>
    <property type="gene ID" value="ENSEBUG00000005642.1"/>
</dbReference>
<organism evidence="20 21">
    <name type="scientific">Eptatretus burgeri</name>
    <name type="common">Inshore hagfish</name>
    <dbReference type="NCBI Taxonomy" id="7764"/>
    <lineage>
        <taxon>Eukaryota</taxon>
        <taxon>Metazoa</taxon>
        <taxon>Chordata</taxon>
        <taxon>Craniata</taxon>
        <taxon>Vertebrata</taxon>
        <taxon>Cyclostomata</taxon>
        <taxon>Myxini</taxon>
        <taxon>Myxiniformes</taxon>
        <taxon>Myxinidae</taxon>
        <taxon>Eptatretinae</taxon>
        <taxon>Eptatretus</taxon>
    </lineage>
</organism>
<evidence type="ECO:0000256" key="12">
    <source>
        <dbReference type="ARBA" id="ARBA00023180"/>
    </source>
</evidence>
<evidence type="ECO:0000256" key="9">
    <source>
        <dbReference type="ARBA" id="ARBA00022989"/>
    </source>
</evidence>
<comment type="similarity">
    <text evidence="15">Belongs to the calsyntenin family.</text>
</comment>
<evidence type="ECO:0000313" key="21">
    <source>
        <dbReference type="Proteomes" id="UP000694388"/>
    </source>
</evidence>
<keyword evidence="8" id="KW-0130">Cell adhesion</keyword>
<name>A0A8C4Q229_EPTBU</name>
<keyword evidence="21" id="KW-1185">Reference proteome</keyword>
<keyword evidence="11 18" id="KW-0472">Membrane</keyword>
<keyword evidence="12" id="KW-0325">Glycoprotein</keyword>
<dbReference type="GO" id="GO:0045211">
    <property type="term" value="C:postsynaptic membrane"/>
    <property type="evidence" value="ECO:0007669"/>
    <property type="project" value="UniProtKB-SubCell"/>
</dbReference>
<reference evidence="20" key="2">
    <citation type="submission" date="2025-09" db="UniProtKB">
        <authorList>
            <consortium name="Ensembl"/>
        </authorList>
    </citation>
    <scope>IDENTIFICATION</scope>
</reference>
<evidence type="ECO:0000256" key="2">
    <source>
        <dbReference type="ARBA" id="ARBA00004614"/>
    </source>
</evidence>
<comment type="subcellular location">
    <subcellularLocation>
        <location evidence="1">Endoplasmic reticulum membrane</location>
        <topology evidence="1">Single-pass type I membrane protein</topology>
    </subcellularLocation>
    <subcellularLocation>
        <location evidence="2">Golgi apparatus membrane</location>
        <topology evidence="2">Single-pass type I membrane protein</topology>
    </subcellularLocation>
    <subcellularLocation>
        <location evidence="14">Postsynaptic cell membrane</location>
        <topology evidence="14">Single-pass type I membrane protein</topology>
    </subcellularLocation>
</comment>
<keyword evidence="13" id="KW-0628">Postsynaptic cell membrane</keyword>
<keyword evidence="4 18" id="KW-0812">Transmembrane</keyword>
<keyword evidence="3" id="KW-1003">Cell membrane</keyword>
<feature type="compositionally biased region" description="Acidic residues" evidence="17">
    <location>
        <begin position="831"/>
        <end position="867"/>
    </location>
</feature>
<sequence>MTGEICGFRISGPGATSFEVVLVDGRSGEGIVRALEPVGCGPSAHRELSFTLHAYDCGDGLGGANQRKSHKATVHVRVKSVNRHTPVFGRTSYNGSVTEEHVGESLVHVEATDSDCTPQYGNICDYQLMTPDVPFTVDASGDIRATDKLSFAEPREYQLSVTAFDCGKRRAAEDATVTIQVEPTCRPGWQGWSQQVDYEPGSGLQPLFPAIFLETCGQAPASVRTALELQSNHVGRGCDRETYAESSRRRLCGATEGGIELLPSPAMLESWTQDIRVEQEAVGDGGEAVFHFEGSQAALVPDLVAPVNLSERFTLATWLRHGVGHAARGEKEAVLCSSDKAGMNRHHYSLYIHNCRLVFLLRTELGHGDPFQPAEFHWKLEQVCDQEWHHYVITVDLPSVTLFVDGMPYQPYLVTDDWPIRPGRSHSQLTIGACWHGGDLPSPQFAQHLRGDLAGLMLLPGWAESASVIACLHACKESLDLPSTRLASAIAVQFNPSHQVISMEASGPNLAQLTGAMQRIGYINSRQFPTPGPRRVKLSTTIGCAAEACVAVPDVEAFVQVLRAEDPRISLGGTDHLAHSAEELSDGVVLFPDLHVVSSVTKELGAEGERHGQEAMVSEEILHTLDRCEVAIVDNTLEPRQEWLEVPHEQLGARGLEATNSSQGLVITGVDSLASYEQVLRSLRYMHNNPEGLFERQFRLSCSELNGRYMSNPFQLDLTVLHTLHSMQHVNHLQAAPEFVQSDQYTELGGHSIAATQHSTAIPSMAAVVIILCVGFLVFAIVLGVVRARSANKRGARDNDTSKEGEMDWDDSALTITVNPMESYECPGSEGDSETELVAEDGEEEEEDDEEEPAIGESESSEGEAEDEVKGGTHAPRQQLEWDDSTLTF</sequence>
<dbReference type="SUPFAM" id="SSF49313">
    <property type="entry name" value="Cadherin-like"/>
    <property type="match status" value="1"/>
</dbReference>
<reference evidence="20" key="1">
    <citation type="submission" date="2025-08" db="UniProtKB">
        <authorList>
            <consortium name="Ensembl"/>
        </authorList>
    </citation>
    <scope>IDENTIFICATION</scope>
</reference>
<dbReference type="PROSITE" id="PS50268">
    <property type="entry name" value="CADHERIN_2"/>
    <property type="match status" value="1"/>
</dbReference>
<dbReference type="PRINTS" id="PR00205">
    <property type="entry name" value="CADHERIN"/>
</dbReference>
<evidence type="ECO:0000256" key="13">
    <source>
        <dbReference type="ARBA" id="ARBA00023257"/>
    </source>
</evidence>
<dbReference type="SUPFAM" id="SSF49899">
    <property type="entry name" value="Concanavalin A-like lectins/glucanases"/>
    <property type="match status" value="1"/>
</dbReference>
<evidence type="ECO:0000256" key="7">
    <source>
        <dbReference type="ARBA" id="ARBA00022837"/>
    </source>
</evidence>
<evidence type="ECO:0000256" key="18">
    <source>
        <dbReference type="SAM" id="Phobius"/>
    </source>
</evidence>
<evidence type="ECO:0000256" key="16">
    <source>
        <dbReference type="PROSITE-ProRule" id="PRU00043"/>
    </source>
</evidence>
<dbReference type="GO" id="GO:0050806">
    <property type="term" value="P:positive regulation of synaptic transmission"/>
    <property type="evidence" value="ECO:0007669"/>
    <property type="project" value="TreeGrafter"/>
</dbReference>
<feature type="transmembrane region" description="Helical" evidence="18">
    <location>
        <begin position="765"/>
        <end position="786"/>
    </location>
</feature>
<keyword evidence="9 18" id="KW-1133">Transmembrane helix</keyword>
<accession>A0A8C4Q229</accession>
<protein>
    <submittedName>
        <fullName evidence="20">Calsyntenin 1</fullName>
    </submittedName>
</protein>
<feature type="region of interest" description="Disordered" evidence="17">
    <location>
        <begin position="792"/>
        <end position="889"/>
    </location>
</feature>
<evidence type="ECO:0000256" key="17">
    <source>
        <dbReference type="SAM" id="MobiDB-lite"/>
    </source>
</evidence>
<evidence type="ECO:0000256" key="8">
    <source>
        <dbReference type="ARBA" id="ARBA00022889"/>
    </source>
</evidence>
<evidence type="ECO:0000256" key="15">
    <source>
        <dbReference type="ARBA" id="ARBA00035015"/>
    </source>
</evidence>
<dbReference type="CDD" id="cd11304">
    <property type="entry name" value="Cadherin_repeat"/>
    <property type="match status" value="1"/>
</dbReference>
<keyword evidence="10" id="KW-0770">Synapse</keyword>
<dbReference type="AlphaFoldDB" id="A0A8C4Q229"/>
<dbReference type="InterPro" id="IPR045588">
    <property type="entry name" value="CLSTN_C"/>
</dbReference>
<evidence type="ECO:0000256" key="6">
    <source>
        <dbReference type="ARBA" id="ARBA00022737"/>
    </source>
</evidence>
<dbReference type="Pfam" id="PF00028">
    <property type="entry name" value="Cadherin"/>
    <property type="match status" value="1"/>
</dbReference>
<evidence type="ECO:0000256" key="1">
    <source>
        <dbReference type="ARBA" id="ARBA00004115"/>
    </source>
</evidence>
<dbReference type="GO" id="GO:0007156">
    <property type="term" value="P:homophilic cell adhesion via plasma membrane adhesion molecules"/>
    <property type="evidence" value="ECO:0007669"/>
    <property type="project" value="InterPro"/>
</dbReference>
<proteinExistence type="inferred from homology"/>
<dbReference type="OMA" id="CWQGSDN"/>
<dbReference type="GeneTree" id="ENSGT00950000183086"/>
<dbReference type="GO" id="GO:0000139">
    <property type="term" value="C:Golgi membrane"/>
    <property type="evidence" value="ECO:0007669"/>
    <property type="project" value="UniProtKB-SubCell"/>
</dbReference>
<evidence type="ECO:0000259" key="19">
    <source>
        <dbReference type="PROSITE" id="PS50268"/>
    </source>
</evidence>
<dbReference type="Pfam" id="PF19699">
    <property type="entry name" value="CLSTN_C"/>
    <property type="match status" value="1"/>
</dbReference>
<evidence type="ECO:0000256" key="5">
    <source>
        <dbReference type="ARBA" id="ARBA00022729"/>
    </source>
</evidence>
<dbReference type="InterPro" id="IPR015919">
    <property type="entry name" value="Cadherin-like_sf"/>
</dbReference>
<dbReference type="GO" id="GO:0005509">
    <property type="term" value="F:calcium ion binding"/>
    <property type="evidence" value="ECO:0007669"/>
    <property type="project" value="UniProtKB-UniRule"/>
</dbReference>
<dbReference type="PANTHER" id="PTHR14139:SF2">
    <property type="entry name" value="CALSYNTENIN-1"/>
    <property type="match status" value="1"/>
</dbReference>
<dbReference type="GO" id="GO:0009986">
    <property type="term" value="C:cell surface"/>
    <property type="evidence" value="ECO:0007669"/>
    <property type="project" value="TreeGrafter"/>
</dbReference>
<dbReference type="Gene3D" id="2.60.40.60">
    <property type="entry name" value="Cadherins"/>
    <property type="match status" value="1"/>
</dbReference>
<keyword evidence="6" id="KW-0677">Repeat</keyword>
<dbReference type="PANTHER" id="PTHR14139">
    <property type="entry name" value="CALSYNTENIN"/>
    <property type="match status" value="1"/>
</dbReference>
<evidence type="ECO:0000313" key="20">
    <source>
        <dbReference type="Ensembl" id="ENSEBUP00000008732.1"/>
    </source>
</evidence>
<dbReference type="Proteomes" id="UP000694388">
    <property type="component" value="Unplaced"/>
</dbReference>
<dbReference type="FunFam" id="2.60.40.60:FF:000025">
    <property type="entry name" value="Calsyntenin 1"/>
    <property type="match status" value="1"/>
</dbReference>
<keyword evidence="7 16" id="KW-0106">Calcium</keyword>
<dbReference type="InterPro" id="IPR013320">
    <property type="entry name" value="ConA-like_dom_sf"/>
</dbReference>
<evidence type="ECO:0000256" key="11">
    <source>
        <dbReference type="ARBA" id="ARBA00023136"/>
    </source>
</evidence>
<evidence type="ECO:0000256" key="14">
    <source>
        <dbReference type="ARBA" id="ARBA00035006"/>
    </source>
</evidence>
<dbReference type="Gene3D" id="2.60.120.200">
    <property type="match status" value="1"/>
</dbReference>
<feature type="domain" description="Cadherin" evidence="19">
    <location>
        <begin position="89"/>
        <end position="208"/>
    </location>
</feature>
<evidence type="ECO:0000256" key="10">
    <source>
        <dbReference type="ARBA" id="ARBA00023018"/>
    </source>
</evidence>
<dbReference type="SMART" id="SM00112">
    <property type="entry name" value="CA"/>
    <property type="match status" value="1"/>
</dbReference>
<keyword evidence="5" id="KW-0732">Signal</keyword>
<feature type="compositionally biased region" description="Basic and acidic residues" evidence="17">
    <location>
        <begin position="795"/>
        <end position="806"/>
    </location>
</feature>